<dbReference type="InterPro" id="IPR017871">
    <property type="entry name" value="ABC_transporter-like_CS"/>
</dbReference>
<dbReference type="GO" id="GO:0016887">
    <property type="term" value="F:ATP hydrolysis activity"/>
    <property type="evidence" value="ECO:0007669"/>
    <property type="project" value="InterPro"/>
</dbReference>
<evidence type="ECO:0000256" key="5">
    <source>
        <dbReference type="SAM" id="MobiDB-lite"/>
    </source>
</evidence>
<evidence type="ECO:0000259" key="6">
    <source>
        <dbReference type="PROSITE" id="PS50893"/>
    </source>
</evidence>
<dbReference type="SMART" id="SM00382">
    <property type="entry name" value="AAA"/>
    <property type="match status" value="1"/>
</dbReference>
<keyword evidence="2" id="KW-0813">Transport</keyword>
<dbReference type="InterPro" id="IPR027417">
    <property type="entry name" value="P-loop_NTPase"/>
</dbReference>
<dbReference type="SUPFAM" id="SSF52540">
    <property type="entry name" value="P-loop containing nucleoside triphosphate hydrolases"/>
    <property type="match status" value="1"/>
</dbReference>
<name>A0A8J3RKX6_9ACTN</name>
<keyword evidence="4 7" id="KW-0067">ATP-binding</keyword>
<sequence>MIELRQLTKRYGRVTAVDDLSFDVRPGVVTGFLGPNGAGKTTTMRMILGLDAPTSGAATIRGRRYTDLPAPMHEVGVLLDARATHPRRSVLDHLKCLAQSNGIARSRIEEVLGLVGLSPVAHRRAGGLSLGMSQRLGIAAALLGDPEVLMFDEPVNGLDPEGVVWIRTLMRGLAAEGRTVLVSSHLMSEMALTADRLVVIGRGRLLADVELDEFIRASSRESVLVRTPDAEELACRLRDAGAAVRPDAEDGLVVEGTESAVIGKVAMAHGVVLHELTPHRISLEEAYMELTRGSVEFGASGTKPGSDRVEFGAHGGGGR</sequence>
<protein>
    <submittedName>
        <fullName evidence="7">ABC transporter ATP-binding protein</fullName>
    </submittedName>
</protein>
<evidence type="ECO:0000256" key="1">
    <source>
        <dbReference type="ARBA" id="ARBA00005417"/>
    </source>
</evidence>
<dbReference type="InterPro" id="IPR003593">
    <property type="entry name" value="AAA+_ATPase"/>
</dbReference>
<evidence type="ECO:0000313" key="7">
    <source>
        <dbReference type="EMBL" id="GIH75702.1"/>
    </source>
</evidence>
<dbReference type="PROSITE" id="PS50893">
    <property type="entry name" value="ABC_TRANSPORTER_2"/>
    <property type="match status" value="1"/>
</dbReference>
<evidence type="ECO:0000256" key="4">
    <source>
        <dbReference type="ARBA" id="ARBA00022840"/>
    </source>
</evidence>
<evidence type="ECO:0000313" key="8">
    <source>
        <dbReference type="Proteomes" id="UP000616724"/>
    </source>
</evidence>
<dbReference type="RefSeq" id="WP_203890358.1">
    <property type="nucleotide sequence ID" value="NZ_BOOH01000017.1"/>
</dbReference>
<evidence type="ECO:0000256" key="2">
    <source>
        <dbReference type="ARBA" id="ARBA00022448"/>
    </source>
</evidence>
<dbReference type="PANTHER" id="PTHR43335">
    <property type="entry name" value="ABC TRANSPORTER, ATP-BINDING PROTEIN"/>
    <property type="match status" value="1"/>
</dbReference>
<keyword evidence="8" id="KW-1185">Reference proteome</keyword>
<keyword evidence="3" id="KW-0547">Nucleotide-binding</keyword>
<gene>
    <name evidence="7" type="ORF">Plo01_21310</name>
</gene>
<feature type="region of interest" description="Disordered" evidence="5">
    <location>
        <begin position="298"/>
        <end position="319"/>
    </location>
</feature>
<dbReference type="PANTHER" id="PTHR43335:SF4">
    <property type="entry name" value="ABC TRANSPORTER, ATP-BINDING PROTEIN"/>
    <property type="match status" value="1"/>
</dbReference>
<dbReference type="EMBL" id="BOOH01000017">
    <property type="protein sequence ID" value="GIH75702.1"/>
    <property type="molecule type" value="Genomic_DNA"/>
</dbReference>
<accession>A0A8J3RKX6</accession>
<reference evidence="7 8" key="1">
    <citation type="submission" date="2021-01" db="EMBL/GenBank/DDBJ databases">
        <title>Whole genome shotgun sequence of Planobispora longispora NBRC 13918.</title>
        <authorList>
            <person name="Komaki H."/>
            <person name="Tamura T."/>
        </authorList>
    </citation>
    <scope>NUCLEOTIDE SEQUENCE [LARGE SCALE GENOMIC DNA]</scope>
    <source>
        <strain evidence="7 8">NBRC 13918</strain>
    </source>
</reference>
<organism evidence="7 8">
    <name type="scientific">Planobispora longispora</name>
    <dbReference type="NCBI Taxonomy" id="28887"/>
    <lineage>
        <taxon>Bacteria</taxon>
        <taxon>Bacillati</taxon>
        <taxon>Actinomycetota</taxon>
        <taxon>Actinomycetes</taxon>
        <taxon>Streptosporangiales</taxon>
        <taxon>Streptosporangiaceae</taxon>
        <taxon>Planobispora</taxon>
    </lineage>
</organism>
<dbReference type="Pfam" id="PF00005">
    <property type="entry name" value="ABC_tran"/>
    <property type="match status" value="1"/>
</dbReference>
<comment type="similarity">
    <text evidence="1">Belongs to the ABC transporter superfamily.</text>
</comment>
<dbReference type="InterPro" id="IPR003439">
    <property type="entry name" value="ABC_transporter-like_ATP-bd"/>
</dbReference>
<dbReference type="PROSITE" id="PS00211">
    <property type="entry name" value="ABC_TRANSPORTER_1"/>
    <property type="match status" value="1"/>
</dbReference>
<dbReference type="Proteomes" id="UP000616724">
    <property type="component" value="Unassembled WGS sequence"/>
</dbReference>
<dbReference type="GO" id="GO:0005524">
    <property type="term" value="F:ATP binding"/>
    <property type="evidence" value="ECO:0007669"/>
    <property type="project" value="UniProtKB-KW"/>
</dbReference>
<feature type="domain" description="ABC transporter" evidence="6">
    <location>
        <begin position="2"/>
        <end position="227"/>
    </location>
</feature>
<dbReference type="AlphaFoldDB" id="A0A8J3RKX6"/>
<comment type="caution">
    <text evidence="7">The sequence shown here is derived from an EMBL/GenBank/DDBJ whole genome shotgun (WGS) entry which is preliminary data.</text>
</comment>
<dbReference type="Gene3D" id="3.40.50.300">
    <property type="entry name" value="P-loop containing nucleotide triphosphate hydrolases"/>
    <property type="match status" value="1"/>
</dbReference>
<proteinExistence type="inferred from homology"/>
<evidence type="ECO:0000256" key="3">
    <source>
        <dbReference type="ARBA" id="ARBA00022741"/>
    </source>
</evidence>